<dbReference type="Proteomes" id="UP000660885">
    <property type="component" value="Unassembled WGS sequence"/>
</dbReference>
<dbReference type="Gene3D" id="3.40.50.880">
    <property type="match status" value="1"/>
</dbReference>
<evidence type="ECO:0000313" key="3">
    <source>
        <dbReference type="Proteomes" id="UP000660885"/>
    </source>
</evidence>
<dbReference type="SUPFAM" id="SSF52317">
    <property type="entry name" value="Class I glutamine amidotransferase-like"/>
    <property type="match status" value="1"/>
</dbReference>
<comment type="caution">
    <text evidence="2">The sequence shown here is derived from an EMBL/GenBank/DDBJ whole genome shotgun (WGS) entry which is preliminary data.</text>
</comment>
<keyword evidence="3" id="KW-1185">Reference proteome</keyword>
<evidence type="ECO:0000313" key="2">
    <source>
        <dbReference type="EMBL" id="MBL6082133.1"/>
    </source>
</evidence>
<dbReference type="RefSeq" id="WP_202835343.1">
    <property type="nucleotide sequence ID" value="NZ_JAETWB010000048.1"/>
</dbReference>
<dbReference type="GO" id="GO:0016787">
    <property type="term" value="F:hydrolase activity"/>
    <property type="evidence" value="ECO:0007669"/>
    <property type="project" value="UniProtKB-KW"/>
</dbReference>
<name>A0ABS1UBS3_9PROT</name>
<protein>
    <submittedName>
        <fullName evidence="2">Gamma-glutamyl-gamma-aminobutyrate hydrolase family protein</fullName>
    </submittedName>
</protein>
<dbReference type="InterPro" id="IPR029062">
    <property type="entry name" value="Class_I_gatase-like"/>
</dbReference>
<dbReference type="InterPro" id="IPR044992">
    <property type="entry name" value="ChyE-like"/>
</dbReference>
<feature type="domain" description="Glutamine amidotransferase" evidence="1">
    <location>
        <begin position="46"/>
        <end position="213"/>
    </location>
</feature>
<proteinExistence type="predicted"/>
<sequence length="328" mass="36174">MKGVLPRFLVAESETLEQREQRRAQVGCSSGEAYVNTLRSLAPDAVCDLVRPSEEGTRVLDRSTLARYDAIFLTGSPLHVYQDTSEVRRQLAFMRAVFASQTPCFGSCAGLQVAVVAAGGVVRENRRGREVAFARRIVATEAGRTHPLLAGRPTVWDAPAIHTDEVERLPPEAVLLACNGLTMVQAAEIRHAGGVFWGVQYHPELSLREVAAALCRQADDLVMEGLARDVDAVKDHARRIEALGQEPARRDLAWQLGLDEQVTNPSLRQIELRNFIEFLVVPTMAARGRLPVSGKQAGYHRSAKLLLALKKFQPEHLPSAGRREARLH</sequence>
<keyword evidence="2" id="KW-0378">Hydrolase</keyword>
<reference evidence="2 3" key="1">
    <citation type="submission" date="2021-01" db="EMBL/GenBank/DDBJ databases">
        <title>Belnapia mucosa sp. nov. and Belnapia arida sp. nov., isolated from the Tabernas Desert (Almeria, Spain).</title>
        <authorList>
            <person name="Molina-Menor E."/>
            <person name="Vidal-Verdu A."/>
            <person name="Calonge A."/>
            <person name="Satari L."/>
            <person name="Pereto J."/>
            <person name="Porcar M."/>
        </authorList>
    </citation>
    <scope>NUCLEOTIDE SEQUENCE [LARGE SCALE GENOMIC DNA]</scope>
    <source>
        <strain evidence="2 3">T18</strain>
    </source>
</reference>
<dbReference type="Pfam" id="PF00117">
    <property type="entry name" value="GATase"/>
    <property type="match status" value="1"/>
</dbReference>
<dbReference type="PANTHER" id="PTHR42695:SF5">
    <property type="entry name" value="GLUTAMINE AMIDOTRANSFERASE YLR126C-RELATED"/>
    <property type="match status" value="1"/>
</dbReference>
<organism evidence="2 3">
    <name type="scientific">Belnapia arida</name>
    <dbReference type="NCBI Taxonomy" id="2804533"/>
    <lineage>
        <taxon>Bacteria</taxon>
        <taxon>Pseudomonadati</taxon>
        <taxon>Pseudomonadota</taxon>
        <taxon>Alphaproteobacteria</taxon>
        <taxon>Acetobacterales</taxon>
        <taxon>Roseomonadaceae</taxon>
        <taxon>Belnapia</taxon>
    </lineage>
</organism>
<dbReference type="PANTHER" id="PTHR42695">
    <property type="entry name" value="GLUTAMINE AMIDOTRANSFERASE YLR126C-RELATED"/>
    <property type="match status" value="1"/>
</dbReference>
<gene>
    <name evidence="2" type="ORF">JMJ56_29585</name>
</gene>
<dbReference type="PROSITE" id="PS51273">
    <property type="entry name" value="GATASE_TYPE_1"/>
    <property type="match status" value="1"/>
</dbReference>
<accession>A0ABS1UBS3</accession>
<dbReference type="EMBL" id="JAETWB010000048">
    <property type="protein sequence ID" value="MBL6082133.1"/>
    <property type="molecule type" value="Genomic_DNA"/>
</dbReference>
<dbReference type="InterPro" id="IPR017926">
    <property type="entry name" value="GATASE"/>
</dbReference>
<evidence type="ECO:0000259" key="1">
    <source>
        <dbReference type="Pfam" id="PF00117"/>
    </source>
</evidence>